<name>A0A1B6L0H4_9HEMI</name>
<sequence length="445" mass="47948">SQSLITPLRPYPPPVSQHISHTLVITSQPSLANLPMTSPPMPSQSLITPLRYPAYPSTVSQHSSHTSIQSQHSLENLSVTSTSTPVSNAAPIIITIPPPSPEELVSPSSLLRSCIPSMITGSTTSKPVYQTASINRSLASHIPMVTRLPQPHHYIARLYPPSPAPTASVQHMLPYLSSTPVQHQANNITEMTPSQAKSSPTNESQSEWRIAVVDNPDSKSVMGPSPPVKSVTEPPRSAENSPSLQSAVSTATLPLPIQSPVTKINSRPITIISASQLSKQLSGKPLRINIQKMPAQQPSEHPCVIVQKTPRPVIMAKENIPKIQIAGQAGQQKTVFKVVNVSQASTAIPHGSRVITIKRPVTIKMPPHFIRALPKATATVESRQLLQTETNSASSSQATNPEPNEDIPSAESKPQEVSHQKRPHAAQNDEETDEKTNQGKCMKLG</sequence>
<feature type="non-terminal residue" evidence="2">
    <location>
        <position position="1"/>
    </location>
</feature>
<feature type="compositionally biased region" description="Polar residues" evidence="1">
    <location>
        <begin position="238"/>
        <end position="251"/>
    </location>
</feature>
<organism evidence="2">
    <name type="scientific">Graphocephala atropunctata</name>
    <dbReference type="NCBI Taxonomy" id="36148"/>
    <lineage>
        <taxon>Eukaryota</taxon>
        <taxon>Metazoa</taxon>
        <taxon>Ecdysozoa</taxon>
        <taxon>Arthropoda</taxon>
        <taxon>Hexapoda</taxon>
        <taxon>Insecta</taxon>
        <taxon>Pterygota</taxon>
        <taxon>Neoptera</taxon>
        <taxon>Paraneoptera</taxon>
        <taxon>Hemiptera</taxon>
        <taxon>Auchenorrhyncha</taxon>
        <taxon>Membracoidea</taxon>
        <taxon>Cicadellidae</taxon>
        <taxon>Cicadellinae</taxon>
        <taxon>Cicadellini</taxon>
        <taxon>Graphocephala</taxon>
    </lineage>
</organism>
<evidence type="ECO:0000313" key="2">
    <source>
        <dbReference type="EMBL" id="JAT17202.1"/>
    </source>
</evidence>
<dbReference type="AlphaFoldDB" id="A0A1B6L0H4"/>
<proteinExistence type="predicted"/>
<protein>
    <submittedName>
        <fullName evidence="2">Uncharacterized protein</fullName>
    </submittedName>
</protein>
<accession>A0A1B6L0H4</accession>
<evidence type="ECO:0000256" key="1">
    <source>
        <dbReference type="SAM" id="MobiDB-lite"/>
    </source>
</evidence>
<feature type="region of interest" description="Disordered" evidence="1">
    <location>
        <begin position="214"/>
        <end position="251"/>
    </location>
</feature>
<feature type="compositionally biased region" description="Polar residues" evidence="1">
    <location>
        <begin position="386"/>
        <end position="402"/>
    </location>
</feature>
<feature type="region of interest" description="Disordered" evidence="1">
    <location>
        <begin position="386"/>
        <end position="445"/>
    </location>
</feature>
<gene>
    <name evidence="2" type="ORF">g.19825</name>
</gene>
<dbReference type="EMBL" id="GEBQ01022775">
    <property type="protein sequence ID" value="JAT17202.1"/>
    <property type="molecule type" value="Transcribed_RNA"/>
</dbReference>
<reference evidence="2" key="1">
    <citation type="submission" date="2015-11" db="EMBL/GenBank/DDBJ databases">
        <title>De novo transcriptome assembly of four potential Pierce s Disease insect vectors from Arizona vineyards.</title>
        <authorList>
            <person name="Tassone E.E."/>
        </authorList>
    </citation>
    <scope>NUCLEOTIDE SEQUENCE</scope>
</reference>